<gene>
    <name evidence="2" type="ORF">ACHHYP_07662</name>
</gene>
<dbReference type="Proteomes" id="UP000243579">
    <property type="component" value="Unassembled WGS sequence"/>
</dbReference>
<proteinExistence type="predicted"/>
<evidence type="ECO:0000256" key="1">
    <source>
        <dbReference type="SAM" id="Coils"/>
    </source>
</evidence>
<dbReference type="OrthoDB" id="71531at2759"/>
<accession>A0A1V9YQM9</accession>
<evidence type="ECO:0000313" key="2">
    <source>
        <dbReference type="EMBL" id="OQR88069.1"/>
    </source>
</evidence>
<evidence type="ECO:0000313" key="3">
    <source>
        <dbReference type="Proteomes" id="UP000243579"/>
    </source>
</evidence>
<sequence length="231" mass="25832">MEMYMTQMQALTKQLSETIARASTGPSPQEIALQREIDTLKAAHKEELARLMASTKDQAATIAAVHQEKHTLLEAQLKDVTVKYTALKNFCEDAHGDAGPNVMPLMDELEAKLADIDADGEPSHICQQLKREVRKCVLVTKAREEDKAELMFSNQVYLQQINELQQKLVATQRDNKALQMRVDDGAAKYQVLLDDVDQLNKTVVPALEKAMEQNRQLKLQLQALKSSSASS</sequence>
<comment type="caution">
    <text evidence="2">The sequence shown here is derived from an EMBL/GenBank/DDBJ whole genome shotgun (WGS) entry which is preliminary data.</text>
</comment>
<keyword evidence="1" id="KW-0175">Coiled coil</keyword>
<feature type="coiled-coil region" evidence="1">
    <location>
        <begin position="154"/>
        <end position="181"/>
    </location>
</feature>
<organism evidence="2 3">
    <name type="scientific">Achlya hypogyna</name>
    <name type="common">Oomycete</name>
    <name type="synonym">Protoachlya hypogyna</name>
    <dbReference type="NCBI Taxonomy" id="1202772"/>
    <lineage>
        <taxon>Eukaryota</taxon>
        <taxon>Sar</taxon>
        <taxon>Stramenopiles</taxon>
        <taxon>Oomycota</taxon>
        <taxon>Saprolegniomycetes</taxon>
        <taxon>Saprolegniales</taxon>
        <taxon>Achlyaceae</taxon>
        <taxon>Achlya</taxon>
    </lineage>
</organism>
<protein>
    <submittedName>
        <fullName evidence="2">Uncharacterized protein</fullName>
    </submittedName>
</protein>
<keyword evidence="3" id="KW-1185">Reference proteome</keyword>
<dbReference type="EMBL" id="JNBR01001411">
    <property type="protein sequence ID" value="OQR88069.1"/>
    <property type="molecule type" value="Genomic_DNA"/>
</dbReference>
<dbReference type="AlphaFoldDB" id="A0A1V9YQM9"/>
<reference evidence="2 3" key="1">
    <citation type="journal article" date="2014" name="Genome Biol. Evol.">
        <title>The secreted proteins of Achlya hypogyna and Thraustotheca clavata identify the ancestral oomycete secretome and reveal gene acquisitions by horizontal gene transfer.</title>
        <authorList>
            <person name="Misner I."/>
            <person name="Blouin N."/>
            <person name="Leonard G."/>
            <person name="Richards T.A."/>
            <person name="Lane C.E."/>
        </authorList>
    </citation>
    <scope>NUCLEOTIDE SEQUENCE [LARGE SCALE GENOMIC DNA]</scope>
    <source>
        <strain evidence="2 3">ATCC 48635</strain>
    </source>
</reference>
<name>A0A1V9YQM9_ACHHY</name>